<protein>
    <submittedName>
        <fullName evidence="1">Uncharacterized protein</fullName>
    </submittedName>
</protein>
<name>X1KK70_9ZZZZ</name>
<reference evidence="1" key="1">
    <citation type="journal article" date="2014" name="Front. Microbiol.">
        <title>High frequency of phylogenetically diverse reductive dehalogenase-homologous genes in deep subseafloor sedimentary metagenomes.</title>
        <authorList>
            <person name="Kawai M."/>
            <person name="Futagami T."/>
            <person name="Toyoda A."/>
            <person name="Takaki Y."/>
            <person name="Nishi S."/>
            <person name="Hori S."/>
            <person name="Arai W."/>
            <person name="Tsubouchi T."/>
            <person name="Morono Y."/>
            <person name="Uchiyama I."/>
            <person name="Ito T."/>
            <person name="Fujiyama A."/>
            <person name="Inagaki F."/>
            <person name="Takami H."/>
        </authorList>
    </citation>
    <scope>NUCLEOTIDE SEQUENCE</scope>
    <source>
        <strain evidence="1">Expedition CK06-06</strain>
    </source>
</reference>
<comment type="caution">
    <text evidence="1">The sequence shown here is derived from an EMBL/GenBank/DDBJ whole genome shotgun (WGS) entry which is preliminary data.</text>
</comment>
<dbReference type="EMBL" id="BARV01002245">
    <property type="protein sequence ID" value="GAH90539.1"/>
    <property type="molecule type" value="Genomic_DNA"/>
</dbReference>
<accession>X1KK70</accession>
<dbReference type="AlphaFoldDB" id="X1KK70"/>
<evidence type="ECO:0000313" key="1">
    <source>
        <dbReference type="EMBL" id="GAH90539.1"/>
    </source>
</evidence>
<gene>
    <name evidence="1" type="ORF">S06H3_05927</name>
</gene>
<sequence length="262" mass="28995">MPFDVVAFLETQTAENLSGVDAVADRYYDVHEDDLKVKEQAPFLAGLLQIGVTTPKYCEIRQPSLKVPPRFYKSCLTTVVDHRAGFTNLLNRPLPLYAKEKMNVYVQNASAEYSVVVVWLSNGKITQASIDAVNPTHKITGYADQTLTVNVWNDVPITWDQDLPRGTYAIVGMRVGTYVAACTAIVARLQLKGKAAGAWHPGVIVNEITADKTLDVNNLTGPDQVWPLMSEISFTEDLMPDLEMLSLTADEDHIVELDLVKT</sequence>
<feature type="non-terminal residue" evidence="1">
    <location>
        <position position="262"/>
    </location>
</feature>
<proteinExistence type="predicted"/>
<organism evidence="1">
    <name type="scientific">marine sediment metagenome</name>
    <dbReference type="NCBI Taxonomy" id="412755"/>
    <lineage>
        <taxon>unclassified sequences</taxon>
        <taxon>metagenomes</taxon>
        <taxon>ecological metagenomes</taxon>
    </lineage>
</organism>